<evidence type="ECO:0000313" key="1">
    <source>
        <dbReference type="EMBL" id="JAS15094.1"/>
    </source>
</evidence>
<dbReference type="EMBL" id="GEDC01022204">
    <property type="protein sequence ID" value="JAS15094.1"/>
    <property type="molecule type" value="Transcribed_RNA"/>
</dbReference>
<feature type="non-terminal residue" evidence="1">
    <location>
        <position position="132"/>
    </location>
</feature>
<name>A0A1B6CP04_9HEMI</name>
<dbReference type="AlphaFoldDB" id="A0A1B6CP04"/>
<protein>
    <submittedName>
        <fullName evidence="1">Uncharacterized protein</fullName>
    </submittedName>
</protein>
<gene>
    <name evidence="1" type="ORF">g.20617</name>
</gene>
<proteinExistence type="predicted"/>
<organism evidence="1">
    <name type="scientific">Clastoptera arizonana</name>
    <name type="common">Arizona spittle bug</name>
    <dbReference type="NCBI Taxonomy" id="38151"/>
    <lineage>
        <taxon>Eukaryota</taxon>
        <taxon>Metazoa</taxon>
        <taxon>Ecdysozoa</taxon>
        <taxon>Arthropoda</taxon>
        <taxon>Hexapoda</taxon>
        <taxon>Insecta</taxon>
        <taxon>Pterygota</taxon>
        <taxon>Neoptera</taxon>
        <taxon>Paraneoptera</taxon>
        <taxon>Hemiptera</taxon>
        <taxon>Auchenorrhyncha</taxon>
        <taxon>Cercopoidea</taxon>
        <taxon>Clastopteridae</taxon>
        <taxon>Clastoptera</taxon>
    </lineage>
</organism>
<accession>A0A1B6CP04</accession>
<sequence length="132" mass="15502">MLYNREPVLMIDVEAREDVDDPDESQDTDVSPFEKIDFKKTLESAIAIKKEIEKKAAHNIKRAQIKQETNYDKRHTNSRLEIVEGSKVLLRNVRRQDRKGGWQEMPWLGPFAVSRLFENNTCLLENVFKKKI</sequence>
<reference evidence="1" key="1">
    <citation type="submission" date="2015-12" db="EMBL/GenBank/DDBJ databases">
        <title>De novo transcriptome assembly of four potential Pierce s Disease insect vectors from Arizona vineyards.</title>
        <authorList>
            <person name="Tassone E.E."/>
        </authorList>
    </citation>
    <scope>NUCLEOTIDE SEQUENCE</scope>
</reference>